<dbReference type="PANTHER" id="PTHR42673">
    <property type="entry name" value="MALEYLACETOACETATE ISOMERASE"/>
    <property type="match status" value="1"/>
</dbReference>
<organism evidence="2 3">
    <name type="scientific">Psilocybe cyanescens</name>
    <dbReference type="NCBI Taxonomy" id="93625"/>
    <lineage>
        <taxon>Eukaryota</taxon>
        <taxon>Fungi</taxon>
        <taxon>Dikarya</taxon>
        <taxon>Basidiomycota</taxon>
        <taxon>Agaricomycotina</taxon>
        <taxon>Agaricomycetes</taxon>
        <taxon>Agaricomycetidae</taxon>
        <taxon>Agaricales</taxon>
        <taxon>Agaricineae</taxon>
        <taxon>Strophariaceae</taxon>
        <taxon>Psilocybe</taxon>
    </lineage>
</organism>
<keyword evidence="3" id="KW-1185">Reference proteome</keyword>
<protein>
    <recommendedName>
        <fullName evidence="1">GST N-terminal domain-containing protein</fullName>
    </recommendedName>
</protein>
<dbReference type="InterPro" id="IPR054416">
    <property type="entry name" value="GST_UstS-like_C"/>
</dbReference>
<dbReference type="AlphaFoldDB" id="A0A409XTF0"/>
<dbReference type="InterPro" id="IPR036282">
    <property type="entry name" value="Glutathione-S-Trfase_C_sf"/>
</dbReference>
<dbReference type="InParanoid" id="A0A409XTF0"/>
<dbReference type="GO" id="GO:0016034">
    <property type="term" value="F:maleylacetoacetate isomerase activity"/>
    <property type="evidence" value="ECO:0007669"/>
    <property type="project" value="TreeGrafter"/>
</dbReference>
<dbReference type="STRING" id="93625.A0A409XTF0"/>
<dbReference type="Gene3D" id="3.40.30.10">
    <property type="entry name" value="Glutaredoxin"/>
    <property type="match status" value="1"/>
</dbReference>
<dbReference type="PANTHER" id="PTHR42673:SF4">
    <property type="entry name" value="MALEYLACETOACETATE ISOMERASE"/>
    <property type="match status" value="1"/>
</dbReference>
<dbReference type="InterPro" id="IPR036249">
    <property type="entry name" value="Thioredoxin-like_sf"/>
</dbReference>
<sequence>MSIILYDIPSTSRGYSVSPNTWRIRYCLNIKGIPYTTEWVEFPDIVPLYKKLGVAPTAKKLDGSGPHPTLPMIYDPSTNTYIPDSLAIAEYLESQYPEAPQVFPHNTGGLIQAFSDMFLLRVVEARNLLTWNIFAKLNPASIGYYREVREKALGVKMEELVPDDQLVAELDRLKAILGKIDELYAKNGGKGPYIMGDVPSWADILVASVVVVFRVSYGDGSEIWKKIVSWNEGRWGILVDDMKRYE</sequence>
<reference evidence="2 3" key="1">
    <citation type="journal article" date="2018" name="Evol. Lett.">
        <title>Horizontal gene cluster transfer increased hallucinogenic mushroom diversity.</title>
        <authorList>
            <person name="Reynolds H.T."/>
            <person name="Vijayakumar V."/>
            <person name="Gluck-Thaler E."/>
            <person name="Korotkin H.B."/>
            <person name="Matheny P.B."/>
            <person name="Slot J.C."/>
        </authorList>
    </citation>
    <scope>NUCLEOTIDE SEQUENCE [LARGE SCALE GENOMIC DNA]</scope>
    <source>
        <strain evidence="2 3">2631</strain>
    </source>
</reference>
<dbReference type="InterPro" id="IPR004045">
    <property type="entry name" value="Glutathione_S-Trfase_N"/>
</dbReference>
<gene>
    <name evidence="2" type="ORF">CVT25_009244</name>
</gene>
<dbReference type="Pfam" id="PF22041">
    <property type="entry name" value="GST_C_7"/>
    <property type="match status" value="1"/>
</dbReference>
<dbReference type="SUPFAM" id="SSF47616">
    <property type="entry name" value="GST C-terminal domain-like"/>
    <property type="match status" value="1"/>
</dbReference>
<dbReference type="Proteomes" id="UP000283269">
    <property type="component" value="Unassembled WGS sequence"/>
</dbReference>
<feature type="domain" description="GST N-terminal" evidence="1">
    <location>
        <begin position="8"/>
        <end position="100"/>
    </location>
</feature>
<dbReference type="OrthoDB" id="4951845at2759"/>
<proteinExistence type="predicted"/>
<evidence type="ECO:0000313" key="3">
    <source>
        <dbReference type="Proteomes" id="UP000283269"/>
    </source>
</evidence>
<dbReference type="GO" id="GO:0006559">
    <property type="term" value="P:L-phenylalanine catabolic process"/>
    <property type="evidence" value="ECO:0007669"/>
    <property type="project" value="TreeGrafter"/>
</dbReference>
<evidence type="ECO:0000259" key="1">
    <source>
        <dbReference type="PROSITE" id="PS50404"/>
    </source>
</evidence>
<dbReference type="Gene3D" id="1.20.1050.10">
    <property type="match status" value="1"/>
</dbReference>
<evidence type="ECO:0000313" key="2">
    <source>
        <dbReference type="EMBL" id="PPQ94093.1"/>
    </source>
</evidence>
<dbReference type="Pfam" id="PF13409">
    <property type="entry name" value="GST_N_2"/>
    <property type="match status" value="1"/>
</dbReference>
<accession>A0A409XTF0</accession>
<dbReference type="GO" id="GO:0006749">
    <property type="term" value="P:glutathione metabolic process"/>
    <property type="evidence" value="ECO:0007669"/>
    <property type="project" value="TreeGrafter"/>
</dbReference>
<dbReference type="EMBL" id="NHYD01000466">
    <property type="protein sequence ID" value="PPQ94093.1"/>
    <property type="molecule type" value="Genomic_DNA"/>
</dbReference>
<dbReference type="PROSITE" id="PS50404">
    <property type="entry name" value="GST_NTER"/>
    <property type="match status" value="1"/>
</dbReference>
<dbReference type="GO" id="GO:0004364">
    <property type="term" value="F:glutathione transferase activity"/>
    <property type="evidence" value="ECO:0007669"/>
    <property type="project" value="TreeGrafter"/>
</dbReference>
<dbReference type="SUPFAM" id="SSF52833">
    <property type="entry name" value="Thioredoxin-like"/>
    <property type="match status" value="1"/>
</dbReference>
<name>A0A409XTF0_PSICY</name>
<comment type="caution">
    <text evidence="2">The sequence shown here is derived from an EMBL/GenBank/DDBJ whole genome shotgun (WGS) entry which is preliminary data.</text>
</comment>